<dbReference type="STRING" id="3750.A0A498I2F9"/>
<accession>A0A498I2F9</accession>
<dbReference type="Proteomes" id="UP000290289">
    <property type="component" value="Chromosome 14"/>
</dbReference>
<keyword evidence="3" id="KW-1185">Reference proteome</keyword>
<feature type="region of interest" description="Disordered" evidence="1">
    <location>
        <begin position="118"/>
        <end position="306"/>
    </location>
</feature>
<feature type="compositionally biased region" description="Basic and acidic residues" evidence="1">
    <location>
        <begin position="128"/>
        <end position="140"/>
    </location>
</feature>
<comment type="caution">
    <text evidence="2">The sequence shown here is derived from an EMBL/GenBank/DDBJ whole genome shotgun (WGS) entry which is preliminary data.</text>
</comment>
<proteinExistence type="predicted"/>
<sequence>MARTSSSKKRKHEDDEGAEAEAEPEVAQRKRLKALAFSNNQLSEIPAKPRAPLTPSNGVLKQHGKDIVKKSQRKNKFLFSFPGLLAPIGGGSDEVVWDSCVPQEQIVFSDAWWIGTKDENPEEAQLDFPKELTEGQHSEFDFQGGAGSTSAKKQSDSKNETTYVEEYSPHNKVEDNLSDEENNELMKATPVRHSARTAGKKFKFGEASSGDDSAESDTPSAEGEDKKVGRLDSSSGKHSSGNILDFTTDNLSFGDADIDNEDRMKGAQTPKQNEDSSLSEAKSKKESHSAFAGTTSKEDSHSNHGSLIQTTISTLFKKVEKKKVDSSMQSQVQLPSSQVHKTPKGPRKRASPKDSGQKPHQTDSRKKDAGPRKKAKTAKEKDAGGKSLAKKKKNEVEEDDIEESTSESQDTDLSDEDWAA</sequence>
<feature type="compositionally biased region" description="Basic residues" evidence="1">
    <location>
        <begin position="193"/>
        <end position="202"/>
    </location>
</feature>
<dbReference type="GO" id="GO:0003677">
    <property type="term" value="F:DNA binding"/>
    <property type="evidence" value="ECO:0007669"/>
    <property type="project" value="InterPro"/>
</dbReference>
<feature type="compositionally biased region" description="Polar residues" evidence="1">
    <location>
        <begin position="232"/>
        <end position="251"/>
    </location>
</feature>
<organism evidence="2 3">
    <name type="scientific">Malus domestica</name>
    <name type="common">Apple</name>
    <name type="synonym">Pyrus malus</name>
    <dbReference type="NCBI Taxonomy" id="3750"/>
    <lineage>
        <taxon>Eukaryota</taxon>
        <taxon>Viridiplantae</taxon>
        <taxon>Streptophyta</taxon>
        <taxon>Embryophyta</taxon>
        <taxon>Tracheophyta</taxon>
        <taxon>Spermatophyta</taxon>
        <taxon>Magnoliopsida</taxon>
        <taxon>eudicotyledons</taxon>
        <taxon>Gunneridae</taxon>
        <taxon>Pentapetalae</taxon>
        <taxon>rosids</taxon>
        <taxon>fabids</taxon>
        <taxon>Rosales</taxon>
        <taxon>Rosaceae</taxon>
        <taxon>Amygdaloideae</taxon>
        <taxon>Maleae</taxon>
        <taxon>Malus</taxon>
    </lineage>
</organism>
<evidence type="ECO:0000313" key="2">
    <source>
        <dbReference type="EMBL" id="RXH77139.1"/>
    </source>
</evidence>
<feature type="compositionally biased region" description="Polar residues" evidence="1">
    <location>
        <begin position="326"/>
        <end position="340"/>
    </location>
</feature>
<feature type="region of interest" description="Disordered" evidence="1">
    <location>
        <begin position="1"/>
        <end position="26"/>
    </location>
</feature>
<feature type="compositionally biased region" description="Acidic residues" evidence="1">
    <location>
        <begin position="396"/>
        <end position="420"/>
    </location>
</feature>
<feature type="compositionally biased region" description="Basic and acidic residues" evidence="1">
    <location>
        <begin position="351"/>
        <end position="384"/>
    </location>
</feature>
<evidence type="ECO:0000256" key="1">
    <source>
        <dbReference type="SAM" id="MobiDB-lite"/>
    </source>
</evidence>
<feature type="region of interest" description="Disordered" evidence="1">
    <location>
        <begin position="319"/>
        <end position="420"/>
    </location>
</feature>
<name>A0A498I2F9_MALDO</name>
<feature type="region of interest" description="Disordered" evidence="1">
    <location>
        <begin position="40"/>
        <end position="66"/>
    </location>
</feature>
<dbReference type="EMBL" id="RDQH01000340">
    <property type="protein sequence ID" value="RXH77139.1"/>
    <property type="molecule type" value="Genomic_DNA"/>
</dbReference>
<feature type="compositionally biased region" description="Basic residues" evidence="1">
    <location>
        <begin position="1"/>
        <end position="11"/>
    </location>
</feature>
<dbReference type="PANTHER" id="PTHR35698">
    <property type="entry name" value="DNA-BINDING PROTEIN RHL1"/>
    <property type="match status" value="1"/>
</dbReference>
<feature type="compositionally biased region" description="Basic residues" evidence="1">
    <location>
        <begin position="341"/>
        <end position="350"/>
    </location>
</feature>
<feature type="compositionally biased region" description="Acidic residues" evidence="1">
    <location>
        <begin position="15"/>
        <end position="24"/>
    </location>
</feature>
<reference evidence="2 3" key="1">
    <citation type="submission" date="2018-10" db="EMBL/GenBank/DDBJ databases">
        <title>A high-quality apple genome assembly.</title>
        <authorList>
            <person name="Hu J."/>
        </authorList>
    </citation>
    <scope>NUCLEOTIDE SEQUENCE [LARGE SCALE GENOMIC DNA]</scope>
    <source>
        <strain evidence="3">cv. HFTH1</strain>
        <tissue evidence="2">Young leaf</tissue>
    </source>
</reference>
<dbReference type="AlphaFoldDB" id="A0A498I2F9"/>
<protein>
    <submittedName>
        <fullName evidence="2">Uncharacterized protein</fullName>
    </submittedName>
</protein>
<dbReference type="GO" id="GO:0042023">
    <property type="term" value="P:DNA endoreduplication"/>
    <property type="evidence" value="ECO:0007669"/>
    <property type="project" value="InterPro"/>
</dbReference>
<gene>
    <name evidence="2" type="ORF">DVH24_023413</name>
</gene>
<dbReference type="InterPro" id="IPR038859">
    <property type="entry name" value="RHL1"/>
</dbReference>
<dbReference type="PANTHER" id="PTHR35698:SF2">
    <property type="entry name" value="DNA-BINDING PROTEIN RHL1"/>
    <property type="match status" value="1"/>
</dbReference>
<evidence type="ECO:0000313" key="3">
    <source>
        <dbReference type="Proteomes" id="UP000290289"/>
    </source>
</evidence>